<feature type="compositionally biased region" description="Basic and acidic residues" evidence="1">
    <location>
        <begin position="60"/>
        <end position="79"/>
    </location>
</feature>
<sequence>MDSKTFNSLSEAYAAVYSNTVEETYTVTAADKKGNTPAYQAYKAGKKKKDGSPMYKAADHMKEGVRDLDPEKGTAERKAKLEKKRGMKLDDHPQYKKEEVENVDERYKGKHGQSSAEYKDDRSQGGKMVSGDSKMSGAEYTHGRRVKAANPGSQPDEGGKTKPKSQGKMDAGTRADLQYRKANLKKEELDLFDTVLEYLQSEGIAESVEDAEWMMVNVLEGEDINSILDEARRADKEGYARGSKENPKRNDIPHGDVSQRSMLHSKLKRRADEMGRARRSSARNKAGGRTPVGKKEKAFLQAVTRTAGQVRQPNVPDTGRHKK</sequence>
<accession>A0A6M2ZII1</accession>
<keyword evidence="3" id="KW-1185">Reference proteome</keyword>
<feature type="region of interest" description="Disordered" evidence="1">
    <location>
        <begin position="60"/>
        <end position="175"/>
    </location>
</feature>
<reference evidence="2" key="1">
    <citation type="submission" date="2019-04" db="EMBL/GenBank/DDBJ databases">
        <title>Genomic and proteomic characterization of cyanophage S-SCSM1 provides new insights into understanding the viral gene diversity and phage-host interactions.</title>
        <authorList>
            <person name="Wang Q."/>
            <person name="Xu Y."/>
            <person name="Jiao N."/>
            <person name="Zhang R."/>
        </authorList>
    </citation>
    <scope>NUCLEOTIDE SEQUENCE [LARGE SCALE GENOMIC DNA]</scope>
</reference>
<feature type="compositionally biased region" description="Polar residues" evidence="1">
    <location>
        <begin position="303"/>
        <end position="312"/>
    </location>
</feature>
<organism evidence="2 3">
    <name type="scientific">Synechococcus phage S-SCSM1</name>
    <dbReference type="NCBI Taxonomy" id="2588487"/>
    <lineage>
        <taxon>Viruses</taxon>
        <taxon>Duplodnaviria</taxon>
        <taxon>Heunggongvirae</taxon>
        <taxon>Uroviricota</taxon>
        <taxon>Caudoviricetes</taxon>
        <taxon>Pantevenvirales</taxon>
        <taxon>Kyanoviridae</taxon>
        <taxon>Zhoulongquanvirus</taxon>
        <taxon>Zhoulongquanvirus esscess</taxon>
    </lineage>
</organism>
<evidence type="ECO:0000256" key="1">
    <source>
        <dbReference type="SAM" id="MobiDB-lite"/>
    </source>
</evidence>
<dbReference type="Proteomes" id="UP000515683">
    <property type="component" value="Segment"/>
</dbReference>
<evidence type="ECO:0000313" key="3">
    <source>
        <dbReference type="Proteomes" id="UP000515683"/>
    </source>
</evidence>
<feature type="region of interest" description="Disordered" evidence="1">
    <location>
        <begin position="235"/>
        <end position="323"/>
    </location>
</feature>
<feature type="compositionally biased region" description="Basic and acidic residues" evidence="1">
    <location>
        <begin position="87"/>
        <end position="107"/>
    </location>
</feature>
<evidence type="ECO:0000313" key="2">
    <source>
        <dbReference type="EMBL" id="QFG06346.1"/>
    </source>
</evidence>
<feature type="compositionally biased region" description="Basic and acidic residues" evidence="1">
    <location>
        <begin position="235"/>
        <end position="254"/>
    </location>
</feature>
<dbReference type="EMBL" id="MK867354">
    <property type="protein sequence ID" value="QFG06346.1"/>
    <property type="molecule type" value="Genomic_DNA"/>
</dbReference>
<proteinExistence type="predicted"/>
<protein>
    <submittedName>
        <fullName evidence="2">Virion protein</fullName>
    </submittedName>
</protein>
<name>A0A6M2ZII1_9CAUD</name>
<gene>
    <name evidence="2" type="ORF">SSCSM1_89</name>
</gene>